<sequence length="62" mass="6588">MEALGFRAEALSAGPCTRHRLALGKQATCVGLDHKMSADTEQGASSLHGLGVMGSSWRVRLY</sequence>
<dbReference type="EMBL" id="CAEKKB010000001">
    <property type="protein sequence ID" value="CAB4293718.1"/>
    <property type="molecule type" value="Genomic_DNA"/>
</dbReference>
<dbReference type="AlphaFoldDB" id="A0A6J5W685"/>
<keyword evidence="2" id="KW-1185">Reference proteome</keyword>
<evidence type="ECO:0000313" key="2">
    <source>
        <dbReference type="Proteomes" id="UP000507245"/>
    </source>
</evidence>
<accession>A0A6J5W685</accession>
<proteinExistence type="predicted"/>
<evidence type="ECO:0000313" key="1">
    <source>
        <dbReference type="EMBL" id="CAB4293718.1"/>
    </source>
</evidence>
<gene>
    <name evidence="1" type="ORF">ORAREDHAP_LOCUS2826</name>
</gene>
<name>A0A6J5W685_PRUAR</name>
<dbReference type="Proteomes" id="UP000507245">
    <property type="component" value="Unassembled WGS sequence"/>
</dbReference>
<protein>
    <submittedName>
        <fullName evidence="1">Uncharacterized protein</fullName>
    </submittedName>
</protein>
<reference evidence="2" key="1">
    <citation type="journal article" date="2020" name="Genome Biol.">
        <title>Gamete binning: chromosome-level and haplotype-resolved genome assembly enabled by high-throughput single-cell sequencing of gamete genomes.</title>
        <authorList>
            <person name="Campoy J.A."/>
            <person name="Sun H."/>
            <person name="Goel M."/>
            <person name="Jiao W.-B."/>
            <person name="Folz-Donahue K."/>
            <person name="Wang N."/>
            <person name="Rubio M."/>
            <person name="Liu C."/>
            <person name="Kukat C."/>
            <person name="Ruiz D."/>
            <person name="Huettel B."/>
            <person name="Schneeberger K."/>
        </authorList>
    </citation>
    <scope>NUCLEOTIDE SEQUENCE [LARGE SCALE GENOMIC DNA]</scope>
    <source>
        <strain evidence="2">cv. Rojo Pasion</strain>
    </source>
</reference>
<organism evidence="1 2">
    <name type="scientific">Prunus armeniaca</name>
    <name type="common">Apricot</name>
    <name type="synonym">Armeniaca vulgaris</name>
    <dbReference type="NCBI Taxonomy" id="36596"/>
    <lineage>
        <taxon>Eukaryota</taxon>
        <taxon>Viridiplantae</taxon>
        <taxon>Streptophyta</taxon>
        <taxon>Embryophyta</taxon>
        <taxon>Tracheophyta</taxon>
        <taxon>Spermatophyta</taxon>
        <taxon>Magnoliopsida</taxon>
        <taxon>eudicotyledons</taxon>
        <taxon>Gunneridae</taxon>
        <taxon>Pentapetalae</taxon>
        <taxon>rosids</taxon>
        <taxon>fabids</taxon>
        <taxon>Rosales</taxon>
        <taxon>Rosaceae</taxon>
        <taxon>Amygdaloideae</taxon>
        <taxon>Amygdaleae</taxon>
        <taxon>Prunus</taxon>
    </lineage>
</organism>